<dbReference type="Proteomes" id="UP001281003">
    <property type="component" value="Unassembled WGS sequence"/>
</dbReference>
<proteinExistence type="predicted"/>
<organism evidence="1 2">
    <name type="scientific">Sordaria brevicollis</name>
    <dbReference type="NCBI Taxonomy" id="83679"/>
    <lineage>
        <taxon>Eukaryota</taxon>
        <taxon>Fungi</taxon>
        <taxon>Dikarya</taxon>
        <taxon>Ascomycota</taxon>
        <taxon>Pezizomycotina</taxon>
        <taxon>Sordariomycetes</taxon>
        <taxon>Sordariomycetidae</taxon>
        <taxon>Sordariales</taxon>
        <taxon>Sordariaceae</taxon>
        <taxon>Sordaria</taxon>
    </lineage>
</organism>
<evidence type="ECO:0000313" key="1">
    <source>
        <dbReference type="EMBL" id="KAK3398586.1"/>
    </source>
</evidence>
<keyword evidence="2" id="KW-1185">Reference proteome</keyword>
<gene>
    <name evidence="1" type="ORF">B0T20DRAFT_453318</name>
</gene>
<protein>
    <submittedName>
        <fullName evidence="1">Uncharacterized protein</fullName>
    </submittedName>
</protein>
<evidence type="ECO:0000313" key="2">
    <source>
        <dbReference type="Proteomes" id="UP001281003"/>
    </source>
</evidence>
<accession>A0AAE0UC01</accession>
<comment type="caution">
    <text evidence="1">The sequence shown here is derived from an EMBL/GenBank/DDBJ whole genome shotgun (WGS) entry which is preliminary data.</text>
</comment>
<dbReference type="EMBL" id="JAUTDP010000006">
    <property type="protein sequence ID" value="KAK3398586.1"/>
    <property type="molecule type" value="Genomic_DNA"/>
</dbReference>
<reference evidence="1" key="1">
    <citation type="journal article" date="2023" name="Mol. Phylogenet. Evol.">
        <title>Genome-scale phylogeny and comparative genomics of the fungal order Sordariales.</title>
        <authorList>
            <person name="Hensen N."/>
            <person name="Bonometti L."/>
            <person name="Westerberg I."/>
            <person name="Brannstrom I.O."/>
            <person name="Guillou S."/>
            <person name="Cros-Aarteil S."/>
            <person name="Calhoun S."/>
            <person name="Haridas S."/>
            <person name="Kuo A."/>
            <person name="Mondo S."/>
            <person name="Pangilinan J."/>
            <person name="Riley R."/>
            <person name="LaButti K."/>
            <person name="Andreopoulos B."/>
            <person name="Lipzen A."/>
            <person name="Chen C."/>
            <person name="Yan M."/>
            <person name="Daum C."/>
            <person name="Ng V."/>
            <person name="Clum A."/>
            <person name="Steindorff A."/>
            <person name="Ohm R.A."/>
            <person name="Martin F."/>
            <person name="Silar P."/>
            <person name="Natvig D.O."/>
            <person name="Lalanne C."/>
            <person name="Gautier V."/>
            <person name="Ament-Velasquez S.L."/>
            <person name="Kruys A."/>
            <person name="Hutchinson M.I."/>
            <person name="Powell A.J."/>
            <person name="Barry K."/>
            <person name="Miller A.N."/>
            <person name="Grigoriev I.V."/>
            <person name="Debuchy R."/>
            <person name="Gladieux P."/>
            <person name="Hiltunen Thoren M."/>
            <person name="Johannesson H."/>
        </authorList>
    </citation>
    <scope>NUCLEOTIDE SEQUENCE</scope>
    <source>
        <strain evidence="1">FGSC 1904</strain>
    </source>
</reference>
<dbReference type="PANTHER" id="PTHR42085">
    <property type="entry name" value="F-BOX DOMAIN-CONTAINING PROTEIN"/>
    <property type="match status" value="1"/>
</dbReference>
<dbReference type="InterPro" id="IPR038883">
    <property type="entry name" value="AN11006-like"/>
</dbReference>
<name>A0AAE0UC01_SORBR</name>
<dbReference type="AlphaFoldDB" id="A0AAE0UC01"/>
<reference evidence="1" key="2">
    <citation type="submission" date="2023-07" db="EMBL/GenBank/DDBJ databases">
        <authorList>
            <consortium name="Lawrence Berkeley National Laboratory"/>
            <person name="Haridas S."/>
            <person name="Hensen N."/>
            <person name="Bonometti L."/>
            <person name="Westerberg I."/>
            <person name="Brannstrom I.O."/>
            <person name="Guillou S."/>
            <person name="Cros-Aarteil S."/>
            <person name="Calhoun S."/>
            <person name="Kuo A."/>
            <person name="Mondo S."/>
            <person name="Pangilinan J."/>
            <person name="Riley R."/>
            <person name="LaButti K."/>
            <person name="Andreopoulos B."/>
            <person name="Lipzen A."/>
            <person name="Chen C."/>
            <person name="Yanf M."/>
            <person name="Daum C."/>
            <person name="Ng V."/>
            <person name="Clum A."/>
            <person name="Steindorff A."/>
            <person name="Ohm R."/>
            <person name="Martin F."/>
            <person name="Silar P."/>
            <person name="Natvig D."/>
            <person name="Lalanne C."/>
            <person name="Gautier V."/>
            <person name="Ament-velasquez S.L."/>
            <person name="Kruys A."/>
            <person name="Hutchinson M.I."/>
            <person name="Powell A.J."/>
            <person name="Barry K."/>
            <person name="Miller A.N."/>
            <person name="Grigoriev I.V."/>
            <person name="Debuchy R."/>
            <person name="Gladieux P."/>
            <person name="Thoren M.H."/>
            <person name="Johannesson H."/>
        </authorList>
    </citation>
    <scope>NUCLEOTIDE SEQUENCE</scope>
    <source>
        <strain evidence="1">FGSC 1904</strain>
    </source>
</reference>
<dbReference type="PANTHER" id="PTHR42085:SF1">
    <property type="entry name" value="F-BOX DOMAIN-CONTAINING PROTEIN"/>
    <property type="match status" value="1"/>
</dbReference>
<sequence>MSFFTLPAELRIIIYDLVLNDGLDLPYNSTDIVKSGHTGIIPYKHWKQKAKNLTILAMICRQIKSEAVDPFYHSAQLYIHYKIQQDWSTPGGPFTDYERMINLIGNKAVFREARHVRMTVYPGSDEVVWYPYSHKELNLAHQRFSPQDGMRPFCASISNSWLADDLKNLETLHMDVNYKIDWILLRKYSKSWLYECFNRVKKLTLSLNFEGKEVEYEKARNSRYVKRGKPQEMMEANILNHILTLPEDHWKDAPDVEIKDHFGAIDPEWPRLPKV</sequence>